<name>A0A243W8H3_9BACT</name>
<protein>
    <recommendedName>
        <fullName evidence="1">Antitoxin VbhA domain-containing protein</fullName>
    </recommendedName>
</protein>
<dbReference type="EMBL" id="MTSE01000016">
    <property type="protein sequence ID" value="OUJ71370.1"/>
    <property type="molecule type" value="Genomic_DNA"/>
</dbReference>
<organism evidence="2 3">
    <name type="scientific">Hymenobacter crusticola</name>
    <dbReference type="NCBI Taxonomy" id="1770526"/>
    <lineage>
        <taxon>Bacteria</taxon>
        <taxon>Pseudomonadati</taxon>
        <taxon>Bacteroidota</taxon>
        <taxon>Cytophagia</taxon>
        <taxon>Cytophagales</taxon>
        <taxon>Hymenobacteraceae</taxon>
        <taxon>Hymenobacter</taxon>
    </lineage>
</organism>
<proteinExistence type="predicted"/>
<evidence type="ECO:0000313" key="2">
    <source>
        <dbReference type="EMBL" id="OUJ71370.1"/>
    </source>
</evidence>
<dbReference type="InterPro" id="IPR033788">
    <property type="entry name" value="VbhA-like"/>
</dbReference>
<dbReference type="CDD" id="cd11586">
    <property type="entry name" value="VbhA_like"/>
    <property type="match status" value="1"/>
</dbReference>
<accession>A0A243W8H3</accession>
<dbReference type="InterPro" id="IPR041535">
    <property type="entry name" value="VbhA"/>
</dbReference>
<reference evidence="2 3" key="1">
    <citation type="submission" date="2017-01" db="EMBL/GenBank/DDBJ databases">
        <title>A new Hymenobacter.</title>
        <authorList>
            <person name="Liang Y."/>
            <person name="Feng F."/>
        </authorList>
    </citation>
    <scope>NUCLEOTIDE SEQUENCE [LARGE SCALE GENOMIC DNA]</scope>
    <source>
        <strain evidence="2">MIMBbqt21</strain>
    </source>
</reference>
<evidence type="ECO:0000313" key="3">
    <source>
        <dbReference type="Proteomes" id="UP000194873"/>
    </source>
</evidence>
<dbReference type="Pfam" id="PF18495">
    <property type="entry name" value="VbhA"/>
    <property type="match status" value="1"/>
</dbReference>
<dbReference type="InterPro" id="IPR043038">
    <property type="entry name" value="VbhA_sf"/>
</dbReference>
<keyword evidence="3" id="KW-1185">Reference proteome</keyword>
<dbReference type="Gene3D" id="1.10.8.1050">
    <property type="entry name" value="Antitoxin VbhA-like"/>
    <property type="match status" value="1"/>
</dbReference>
<gene>
    <name evidence="2" type="ORF">BXP70_21675</name>
</gene>
<evidence type="ECO:0000259" key="1">
    <source>
        <dbReference type="Pfam" id="PF18495"/>
    </source>
</evidence>
<comment type="caution">
    <text evidence="2">The sequence shown here is derived from an EMBL/GenBank/DDBJ whole genome shotgun (WGS) entry which is preliminary data.</text>
</comment>
<dbReference type="Proteomes" id="UP000194873">
    <property type="component" value="Unassembled WGS sequence"/>
</dbReference>
<sequence length="88" mass="9765">MVSKYFTPFPPDLAPEELEARQQRQRQAEWGIAVARLGGGEPSAYVLADLQRYIDGELTLDEVAELTNRPNALSPAYQAMVTRAKLSS</sequence>
<dbReference type="AlphaFoldDB" id="A0A243W8H3"/>
<feature type="domain" description="Antitoxin VbhA" evidence="1">
    <location>
        <begin position="25"/>
        <end position="67"/>
    </location>
</feature>